<feature type="signal peptide" evidence="1">
    <location>
        <begin position="1"/>
        <end position="21"/>
    </location>
</feature>
<evidence type="ECO:0000313" key="2">
    <source>
        <dbReference type="EMBL" id="ORY07781.1"/>
    </source>
</evidence>
<gene>
    <name evidence="2" type="ORF">BCR34DRAFT_630952</name>
</gene>
<dbReference type="AlphaFoldDB" id="A0A1Y1ZBW6"/>
<comment type="caution">
    <text evidence="2">The sequence shown here is derived from an EMBL/GenBank/DDBJ whole genome shotgun (WGS) entry which is preliminary data.</text>
</comment>
<keyword evidence="3" id="KW-1185">Reference proteome</keyword>
<dbReference type="EMBL" id="MCFA01000106">
    <property type="protein sequence ID" value="ORY07781.1"/>
    <property type="molecule type" value="Genomic_DNA"/>
</dbReference>
<accession>A0A1Y1ZBW6</accession>
<sequence>MRSSIITPLLLFGSLHSRAIARIQVYDKFCLRYLLFGCQNCQATQYTPPTQNSLPAGAKSFWNFCLSAHTCLLQCRLLTDGYRRAKSGNTDGWSTEDLPTATCFYDAVQLSF</sequence>
<organism evidence="2 3">
    <name type="scientific">Clohesyomyces aquaticus</name>
    <dbReference type="NCBI Taxonomy" id="1231657"/>
    <lineage>
        <taxon>Eukaryota</taxon>
        <taxon>Fungi</taxon>
        <taxon>Dikarya</taxon>
        <taxon>Ascomycota</taxon>
        <taxon>Pezizomycotina</taxon>
        <taxon>Dothideomycetes</taxon>
        <taxon>Pleosporomycetidae</taxon>
        <taxon>Pleosporales</taxon>
        <taxon>Lindgomycetaceae</taxon>
        <taxon>Clohesyomyces</taxon>
    </lineage>
</organism>
<evidence type="ECO:0008006" key="4">
    <source>
        <dbReference type="Google" id="ProtNLM"/>
    </source>
</evidence>
<reference evidence="2 3" key="1">
    <citation type="submission" date="2016-07" db="EMBL/GenBank/DDBJ databases">
        <title>Pervasive Adenine N6-methylation of Active Genes in Fungi.</title>
        <authorList>
            <consortium name="DOE Joint Genome Institute"/>
            <person name="Mondo S.J."/>
            <person name="Dannebaum R.O."/>
            <person name="Kuo R.C."/>
            <person name="Labutti K."/>
            <person name="Haridas S."/>
            <person name="Kuo A."/>
            <person name="Salamov A."/>
            <person name="Ahrendt S.R."/>
            <person name="Lipzen A."/>
            <person name="Sullivan W."/>
            <person name="Andreopoulos W.B."/>
            <person name="Clum A."/>
            <person name="Lindquist E."/>
            <person name="Daum C."/>
            <person name="Ramamoorthy G.K."/>
            <person name="Gryganskyi A."/>
            <person name="Culley D."/>
            <person name="Magnuson J.K."/>
            <person name="James T.Y."/>
            <person name="O'Malley M.A."/>
            <person name="Stajich J.E."/>
            <person name="Spatafora J.W."/>
            <person name="Visel A."/>
            <person name="Grigoriev I.V."/>
        </authorList>
    </citation>
    <scope>NUCLEOTIDE SEQUENCE [LARGE SCALE GENOMIC DNA]</scope>
    <source>
        <strain evidence="2 3">CBS 115471</strain>
    </source>
</reference>
<name>A0A1Y1ZBW6_9PLEO</name>
<feature type="chain" id="PRO_5012440632" description="Secreted protein" evidence="1">
    <location>
        <begin position="22"/>
        <end position="112"/>
    </location>
</feature>
<protein>
    <recommendedName>
        <fullName evidence="4">Secreted protein</fullName>
    </recommendedName>
</protein>
<evidence type="ECO:0000256" key="1">
    <source>
        <dbReference type="SAM" id="SignalP"/>
    </source>
</evidence>
<keyword evidence="1" id="KW-0732">Signal</keyword>
<proteinExistence type="predicted"/>
<dbReference type="Proteomes" id="UP000193144">
    <property type="component" value="Unassembled WGS sequence"/>
</dbReference>
<evidence type="ECO:0000313" key="3">
    <source>
        <dbReference type="Proteomes" id="UP000193144"/>
    </source>
</evidence>